<evidence type="ECO:0000256" key="5">
    <source>
        <dbReference type="ARBA" id="ARBA00023157"/>
    </source>
</evidence>
<protein>
    <submittedName>
        <fullName evidence="9">(California timema) hypothetical protein</fullName>
    </submittedName>
</protein>
<evidence type="ECO:0000256" key="1">
    <source>
        <dbReference type="ARBA" id="ARBA00004613"/>
    </source>
</evidence>
<dbReference type="PANTHER" id="PTHR10075:SF101">
    <property type="entry name" value="ZWEI IG DOMAIN PROTEIN ZIG-3"/>
    <property type="match status" value="1"/>
</dbReference>
<dbReference type="FunFam" id="2.60.40.10:FF:001749">
    <property type="entry name" value="Neural/ectodermal development factor IMP-L2"/>
    <property type="match status" value="1"/>
</dbReference>
<accession>A0A7R9J0F4</accession>
<organism evidence="9">
    <name type="scientific">Timema californicum</name>
    <name type="common">California timema</name>
    <name type="synonym">Walking stick</name>
    <dbReference type="NCBI Taxonomy" id="61474"/>
    <lineage>
        <taxon>Eukaryota</taxon>
        <taxon>Metazoa</taxon>
        <taxon>Ecdysozoa</taxon>
        <taxon>Arthropoda</taxon>
        <taxon>Hexapoda</taxon>
        <taxon>Insecta</taxon>
        <taxon>Pterygota</taxon>
        <taxon>Neoptera</taxon>
        <taxon>Polyneoptera</taxon>
        <taxon>Phasmatodea</taxon>
        <taxon>Timematodea</taxon>
        <taxon>Timematoidea</taxon>
        <taxon>Timematidae</taxon>
        <taxon>Timema</taxon>
    </lineage>
</organism>
<dbReference type="SUPFAM" id="SSF48726">
    <property type="entry name" value="Immunoglobulin"/>
    <property type="match status" value="2"/>
</dbReference>
<dbReference type="AlphaFoldDB" id="A0A7R9J0F4"/>
<evidence type="ECO:0000313" key="9">
    <source>
        <dbReference type="EMBL" id="CAD7570328.1"/>
    </source>
</evidence>
<dbReference type="EMBL" id="OE180007">
    <property type="protein sequence ID" value="CAD7570328.1"/>
    <property type="molecule type" value="Genomic_DNA"/>
</dbReference>
<dbReference type="GO" id="GO:0005886">
    <property type="term" value="C:plasma membrane"/>
    <property type="evidence" value="ECO:0007669"/>
    <property type="project" value="TreeGrafter"/>
</dbReference>
<feature type="region of interest" description="Disordered" evidence="7">
    <location>
        <begin position="115"/>
        <end position="137"/>
    </location>
</feature>
<dbReference type="GO" id="GO:0007156">
    <property type="term" value="P:homophilic cell adhesion via plasma membrane adhesion molecules"/>
    <property type="evidence" value="ECO:0007669"/>
    <property type="project" value="TreeGrafter"/>
</dbReference>
<dbReference type="GO" id="GO:0098632">
    <property type="term" value="F:cell-cell adhesion mediator activity"/>
    <property type="evidence" value="ECO:0007669"/>
    <property type="project" value="TreeGrafter"/>
</dbReference>
<comment type="subcellular location">
    <subcellularLocation>
        <location evidence="1">Secreted</location>
    </subcellularLocation>
</comment>
<evidence type="ECO:0000256" key="4">
    <source>
        <dbReference type="ARBA" id="ARBA00022737"/>
    </source>
</evidence>
<evidence type="ECO:0000256" key="3">
    <source>
        <dbReference type="ARBA" id="ARBA00022729"/>
    </source>
</evidence>
<dbReference type="InterPro" id="IPR036179">
    <property type="entry name" value="Ig-like_dom_sf"/>
</dbReference>
<dbReference type="InterPro" id="IPR003599">
    <property type="entry name" value="Ig_sub"/>
</dbReference>
<gene>
    <name evidence="9" type="ORF">TCMB3V08_LOCUS3033</name>
</gene>
<evidence type="ECO:0000259" key="8">
    <source>
        <dbReference type="PROSITE" id="PS50835"/>
    </source>
</evidence>
<keyword evidence="2" id="KW-0964">Secreted</keyword>
<keyword evidence="6" id="KW-0393">Immunoglobulin domain</keyword>
<dbReference type="GO" id="GO:0070593">
    <property type="term" value="P:dendrite self-avoidance"/>
    <property type="evidence" value="ECO:0007669"/>
    <property type="project" value="TreeGrafter"/>
</dbReference>
<feature type="domain" description="Ig-like" evidence="8">
    <location>
        <begin position="726"/>
        <end position="809"/>
    </location>
</feature>
<evidence type="ECO:0000256" key="6">
    <source>
        <dbReference type="ARBA" id="ARBA00023319"/>
    </source>
</evidence>
<dbReference type="InterPro" id="IPR013783">
    <property type="entry name" value="Ig-like_fold"/>
</dbReference>
<dbReference type="SMART" id="SM00409">
    <property type="entry name" value="IG"/>
    <property type="match status" value="2"/>
</dbReference>
<dbReference type="PANTHER" id="PTHR10075">
    <property type="entry name" value="BASIGIN RELATED"/>
    <property type="match status" value="1"/>
</dbReference>
<dbReference type="PROSITE" id="PS50835">
    <property type="entry name" value="IG_LIKE"/>
    <property type="match status" value="1"/>
</dbReference>
<reference evidence="9" key="1">
    <citation type="submission" date="2020-11" db="EMBL/GenBank/DDBJ databases">
        <authorList>
            <person name="Tran Van P."/>
        </authorList>
    </citation>
    <scope>NUCLEOTIDE SEQUENCE</scope>
</reference>
<dbReference type="GO" id="GO:0007411">
    <property type="term" value="P:axon guidance"/>
    <property type="evidence" value="ECO:0007669"/>
    <property type="project" value="TreeGrafter"/>
</dbReference>
<dbReference type="GO" id="GO:0030424">
    <property type="term" value="C:axon"/>
    <property type="evidence" value="ECO:0007669"/>
    <property type="project" value="TreeGrafter"/>
</dbReference>
<keyword evidence="4" id="KW-0677">Repeat</keyword>
<dbReference type="SMART" id="SM00408">
    <property type="entry name" value="IGc2"/>
    <property type="match status" value="2"/>
</dbReference>
<proteinExistence type="predicted"/>
<dbReference type="Pfam" id="PF13927">
    <property type="entry name" value="Ig_3"/>
    <property type="match status" value="1"/>
</dbReference>
<keyword evidence="5" id="KW-1015">Disulfide bond</keyword>
<dbReference type="Gene3D" id="2.60.40.10">
    <property type="entry name" value="Immunoglobulins"/>
    <property type="match status" value="3"/>
</dbReference>
<dbReference type="InterPro" id="IPR007110">
    <property type="entry name" value="Ig-like_dom"/>
</dbReference>
<evidence type="ECO:0000256" key="7">
    <source>
        <dbReference type="SAM" id="MobiDB-lite"/>
    </source>
</evidence>
<dbReference type="InterPro" id="IPR003598">
    <property type="entry name" value="Ig_sub2"/>
</dbReference>
<sequence>MGAGKVIDNKVVDTRGQSDITLTEWAKQKISTEQRWLTMFQDLKNDEITVHNLKMFVECVLSLPGTNASVERAFSLTEPCFYAVELNTTSALANYATEAGIGKVELEEVNPHLRGGRVENHLGKTTPSSPDRDSNLDLPVLSSRAQHDMRMKLNQRHIALTMTTICVVLSGTTDATKLPSSRANRIEQNSINPEHKLVTSNWDSNPDIPVIDILASSEGDAFDLAATEMDNVSGGASVRSHDWVKMSEAPPTLINTRLGDRVELDCEAIGSPAPTIHWIRGTAPLSQVHTTLDQRNCTSLTDTHYSGLGELHLSNRYTLHWIRGTAPLLQVHTTLDQRNCTSLTGTHYTGSEELHLSHRYTLHWIRGTAPLSHVPHYTVSEELHLSNRYTLHWIRGTAPLLQVHTTLDQRNCTSLTGTHYTGSEELHLSHRYTTILDQRNCTSLTGTPYTGSEELHLSHRYTLQWVRRTAPFSQVHTTLDQGNCTSVTGTHYTGSEELHLSHRYTLHWIRGTAPLSQVHTILDQSNCTFLTDTHYSGLGELPLSNRYTLHWIRGTAPLSQIHTTLDQRNCTSLTDTHYTGSEELHLSNRYTLQWDDFENNRLVNDISTPSGGMAKVRSRLVVDCVMPVHEGVYSCVATAAAQSILAPPTMLLVQERKNQELIELDHKILDMKLDARSEDLDKETMMADEYLQKFFEIQLGFHNNINNLTALLAACPSTNSIHATSPARISTWSPLYMDVMGNDVTLPCRAVGNPRPAIYWLDGDNELIAENEPRYKVLPDGDLFIYKLQWSDMGGYTCIASNTRSRDMTTTFLYPVLCIDVHSTTLIPQDNYSAVLCPALPNSIFIPRCLEDLLSHGLTFSSYSCPFPAQVKFSSYSFPTPAQVKSSSYSYPFPAQVKFSSYSFPFPTQVKSSSYSYPSPAQVKTSYSYPSPAQVKFSSYSFPSPAQVKSSYSYPSPAQVKTSYLYPSPAQVKFSSYSFLVSFPRTGEVILLVSFPRTGEVILLVSFPCTSEILILLVSFPRSGEVILLVSFPRSGEVILLVSFPRTGEVILLVSFPRTGEVLILLKFFPCTSISFKPQPYLSRFMMGIISEGDKKL</sequence>
<dbReference type="GO" id="GO:0005576">
    <property type="term" value="C:extracellular region"/>
    <property type="evidence" value="ECO:0007669"/>
    <property type="project" value="UniProtKB-SubCell"/>
</dbReference>
<name>A0A7R9J0F4_TIMCA</name>
<keyword evidence="3" id="KW-0732">Signal</keyword>
<evidence type="ECO:0000256" key="2">
    <source>
        <dbReference type="ARBA" id="ARBA00022525"/>
    </source>
</evidence>